<dbReference type="RefSeq" id="WP_101519869.1">
    <property type="nucleotide sequence ID" value="NZ_PKLZ01000001.1"/>
</dbReference>
<dbReference type="GO" id="GO:0043683">
    <property type="term" value="P:type IV pilus assembly"/>
    <property type="evidence" value="ECO:0007669"/>
    <property type="project" value="InterPro"/>
</dbReference>
<keyword evidence="1" id="KW-0175">Coiled coil</keyword>
<dbReference type="Proteomes" id="UP000234845">
    <property type="component" value="Unassembled WGS sequence"/>
</dbReference>
<comment type="caution">
    <text evidence="3">The sequence shown here is derived from an EMBL/GenBank/DDBJ whole genome shotgun (WGS) entry which is preliminary data.</text>
</comment>
<dbReference type="PANTHER" id="PTHR39555:SF1">
    <property type="entry name" value="TYPE IV PILUS INNER MEMBRANE COMPONENT PILO"/>
    <property type="match status" value="1"/>
</dbReference>
<evidence type="ECO:0000313" key="4">
    <source>
        <dbReference type="Proteomes" id="UP000234845"/>
    </source>
</evidence>
<dbReference type="EMBL" id="PKLZ01000001">
    <property type="protein sequence ID" value="PLW84233.1"/>
    <property type="molecule type" value="Genomic_DNA"/>
</dbReference>
<gene>
    <name evidence="3" type="ORF">CWI75_02515</name>
</gene>
<keyword evidence="2" id="KW-0812">Transmembrane</keyword>
<reference evidence="4" key="1">
    <citation type="submission" date="2017-11" db="EMBL/GenBank/DDBJ databases">
        <title>The draft genome sequence of Chromatocurvus sp. F02.</title>
        <authorList>
            <person name="Du Z.-J."/>
            <person name="Chang Y.-Q."/>
        </authorList>
    </citation>
    <scope>NUCLEOTIDE SEQUENCE [LARGE SCALE GENOMIC DNA]</scope>
    <source>
        <strain evidence="4">F02</strain>
    </source>
</reference>
<accession>A0A2N5Y765</accession>
<dbReference type="InterPro" id="IPR007445">
    <property type="entry name" value="PilO"/>
</dbReference>
<dbReference type="AlphaFoldDB" id="A0A2N5Y765"/>
<dbReference type="GO" id="GO:0043107">
    <property type="term" value="P:type IV pilus-dependent motility"/>
    <property type="evidence" value="ECO:0007669"/>
    <property type="project" value="InterPro"/>
</dbReference>
<dbReference type="PANTHER" id="PTHR39555">
    <property type="entry name" value="FIMBRIAL ASSEMBLY PROTEIN PILO-LIKE PROTEIN-RELATED"/>
    <property type="match status" value="1"/>
</dbReference>
<proteinExistence type="predicted"/>
<evidence type="ECO:0000256" key="2">
    <source>
        <dbReference type="SAM" id="Phobius"/>
    </source>
</evidence>
<dbReference type="PIRSF" id="PIRSF016482">
    <property type="entry name" value="PilO"/>
    <property type="match status" value="1"/>
</dbReference>
<organism evidence="3 4">
    <name type="scientific">Kineobactrum sediminis</name>
    <dbReference type="NCBI Taxonomy" id="1905677"/>
    <lineage>
        <taxon>Bacteria</taxon>
        <taxon>Pseudomonadati</taxon>
        <taxon>Pseudomonadota</taxon>
        <taxon>Gammaproteobacteria</taxon>
        <taxon>Cellvibrionales</taxon>
        <taxon>Halieaceae</taxon>
        <taxon>Kineobactrum</taxon>
    </lineage>
</organism>
<keyword evidence="4" id="KW-1185">Reference proteome</keyword>
<keyword evidence="2" id="KW-1133">Transmembrane helix</keyword>
<evidence type="ECO:0000313" key="3">
    <source>
        <dbReference type="EMBL" id="PLW84233.1"/>
    </source>
</evidence>
<dbReference type="Pfam" id="PF04350">
    <property type="entry name" value="PilO"/>
    <property type="match status" value="1"/>
</dbReference>
<protein>
    <submittedName>
        <fullName evidence="3">Pilus assembly protein PilP</fullName>
    </submittedName>
</protein>
<feature type="coiled-coil region" evidence="1">
    <location>
        <begin position="51"/>
        <end position="102"/>
    </location>
</feature>
<dbReference type="Gene3D" id="1.10.287.540">
    <property type="entry name" value="Helix hairpin bin"/>
    <property type="match status" value="1"/>
</dbReference>
<dbReference type="InterPro" id="IPR014717">
    <property type="entry name" value="Transl_elong_EF1B/ribsomal_bS6"/>
</dbReference>
<feature type="transmembrane region" description="Helical" evidence="2">
    <location>
        <begin position="30"/>
        <end position="50"/>
    </location>
</feature>
<dbReference type="Gene3D" id="3.30.70.60">
    <property type="match status" value="1"/>
</dbReference>
<keyword evidence="2" id="KW-0472">Membrane</keyword>
<dbReference type="OrthoDB" id="9802133at2"/>
<evidence type="ECO:0000256" key="1">
    <source>
        <dbReference type="SAM" id="Coils"/>
    </source>
</evidence>
<name>A0A2N5Y765_9GAMM</name>
<sequence>MALEDSLRALREFDVNDIDFDNIGSWPGGVKAALCVVLLLVVVVGGYYYHIEDLQLQLGRIEAEESKLKQDFEKKAFEAANLEAYKQQLAEMEESFGALISQLPSDTEVPGLLEDITNRGLMNGLDINSINLQPEQAKEFYVELPIAITATGSYHDLGAFISGMAGLPRIVTLHDFSINSRSADSNALSLSITAKTYRYKDGEG</sequence>